<dbReference type="SUPFAM" id="SSF47973">
    <property type="entry name" value="Ribosomal protein S7"/>
    <property type="match status" value="1"/>
</dbReference>
<protein>
    <recommendedName>
        <fullName evidence="7">Small ribosomal subunit protein uS7 domain-containing protein</fullName>
    </recommendedName>
</protein>
<keyword evidence="2" id="KW-0699">rRNA-binding</keyword>
<evidence type="ECO:0000256" key="1">
    <source>
        <dbReference type="ARBA" id="ARBA00007151"/>
    </source>
</evidence>
<dbReference type="OrthoDB" id="35139at2759"/>
<dbReference type="InterPro" id="IPR036823">
    <property type="entry name" value="Ribosomal_uS7_dom_sf"/>
</dbReference>
<dbReference type="Proteomes" id="UP000326396">
    <property type="component" value="Linkage Group LG19"/>
</dbReference>
<accession>A0A5N6NK03</accession>
<evidence type="ECO:0000313" key="9">
    <source>
        <dbReference type="Proteomes" id="UP000326396"/>
    </source>
</evidence>
<feature type="compositionally biased region" description="Basic residues" evidence="6">
    <location>
        <begin position="55"/>
        <end position="65"/>
    </location>
</feature>
<evidence type="ECO:0000256" key="2">
    <source>
        <dbReference type="ARBA" id="ARBA00022730"/>
    </source>
</evidence>
<dbReference type="AlphaFoldDB" id="A0A5N6NK03"/>
<proteinExistence type="inferred from homology"/>
<keyword evidence="5" id="KW-0687">Ribonucleoprotein</keyword>
<evidence type="ECO:0000256" key="3">
    <source>
        <dbReference type="ARBA" id="ARBA00022884"/>
    </source>
</evidence>
<feature type="region of interest" description="Disordered" evidence="6">
    <location>
        <begin position="45"/>
        <end position="65"/>
    </location>
</feature>
<dbReference type="Gene3D" id="1.10.455.10">
    <property type="entry name" value="Ribosomal protein S7 domain"/>
    <property type="match status" value="1"/>
</dbReference>
<dbReference type="GO" id="GO:0006412">
    <property type="term" value="P:translation"/>
    <property type="evidence" value="ECO:0007669"/>
    <property type="project" value="InterPro"/>
</dbReference>
<dbReference type="Pfam" id="PF00177">
    <property type="entry name" value="Ribosomal_S7"/>
    <property type="match status" value="1"/>
</dbReference>
<evidence type="ECO:0000256" key="5">
    <source>
        <dbReference type="ARBA" id="ARBA00023274"/>
    </source>
</evidence>
<dbReference type="InterPro" id="IPR000235">
    <property type="entry name" value="Ribosomal_uS7"/>
</dbReference>
<sequence length="321" mass="36753">MPEVVRISMTDPDARESLGKPVNRVDWGPIWVGFMLESCRRRLRKRDAGTERPKGKGNRRIGRAQGRRSVAEYVGFTALSNKRRKNGINEDDDNSGWADKMKPYKLVKVYLFQKPLVKICLGKMIRVAAGRQWNDIVRGFQGSCLPIAPLLAQHYSSASQSKIAYTGSEILNYMGGLDGEKKQLIHKLVNFRMKQGKKTRVRAIFHETLHRLARTDRDGIQLISDALENVKPICEVAKVRIAGNIYDVPGVVDRDRQQTLAVRWILDAASKRRTNHNSRLEECLTAEIMDAYRKRGTARKKREVLHGLASTNRSYAHFRWW</sequence>
<keyword evidence="9" id="KW-1185">Reference proteome</keyword>
<keyword evidence="3" id="KW-0694">RNA-binding</keyword>
<dbReference type="GO" id="GO:0019843">
    <property type="term" value="F:rRNA binding"/>
    <property type="evidence" value="ECO:0007669"/>
    <property type="project" value="UniProtKB-KW"/>
</dbReference>
<evidence type="ECO:0000256" key="6">
    <source>
        <dbReference type="SAM" id="MobiDB-lite"/>
    </source>
</evidence>
<gene>
    <name evidence="8" type="ORF">E3N88_20588</name>
</gene>
<dbReference type="GO" id="GO:0005763">
    <property type="term" value="C:mitochondrial small ribosomal subunit"/>
    <property type="evidence" value="ECO:0007669"/>
    <property type="project" value="InterPro"/>
</dbReference>
<dbReference type="NCBIfam" id="TIGR01029">
    <property type="entry name" value="rpsG_bact"/>
    <property type="match status" value="1"/>
</dbReference>
<feature type="domain" description="Small ribosomal subunit protein uS7" evidence="7">
    <location>
        <begin position="181"/>
        <end position="313"/>
    </location>
</feature>
<reference evidence="8 9" key="1">
    <citation type="submission" date="2019-05" db="EMBL/GenBank/DDBJ databases">
        <title>Mikania micrantha, genome provides insights into the molecular mechanism of rapid growth.</title>
        <authorList>
            <person name="Liu B."/>
        </authorList>
    </citation>
    <scope>NUCLEOTIDE SEQUENCE [LARGE SCALE GENOMIC DNA]</scope>
    <source>
        <strain evidence="8">NLD-2019</strain>
        <tissue evidence="8">Leaf</tissue>
    </source>
</reference>
<evidence type="ECO:0000313" key="8">
    <source>
        <dbReference type="EMBL" id="KAD4888515.1"/>
    </source>
</evidence>
<keyword evidence="4" id="KW-0689">Ribosomal protein</keyword>
<dbReference type="CDD" id="cd15484">
    <property type="entry name" value="uS7_plant"/>
    <property type="match status" value="1"/>
</dbReference>
<dbReference type="GO" id="GO:0003735">
    <property type="term" value="F:structural constituent of ribosome"/>
    <property type="evidence" value="ECO:0007669"/>
    <property type="project" value="InterPro"/>
</dbReference>
<dbReference type="InterPro" id="IPR005717">
    <property type="entry name" value="Ribosomal_uS7_bac/org-type"/>
</dbReference>
<evidence type="ECO:0000256" key="4">
    <source>
        <dbReference type="ARBA" id="ARBA00022980"/>
    </source>
</evidence>
<comment type="similarity">
    <text evidence="1">Belongs to the universal ribosomal protein uS7 family.</text>
</comment>
<dbReference type="InterPro" id="IPR034643">
    <property type="entry name" value="RPS7_plant"/>
</dbReference>
<dbReference type="PANTHER" id="PTHR11205">
    <property type="entry name" value="RIBOSOMAL PROTEIN S7"/>
    <property type="match status" value="1"/>
</dbReference>
<dbReference type="EMBL" id="SZYD01000011">
    <property type="protein sequence ID" value="KAD4888515.1"/>
    <property type="molecule type" value="Genomic_DNA"/>
</dbReference>
<dbReference type="InterPro" id="IPR023798">
    <property type="entry name" value="Ribosomal_uS7_dom"/>
</dbReference>
<organism evidence="8 9">
    <name type="scientific">Mikania micrantha</name>
    <name type="common">bitter vine</name>
    <dbReference type="NCBI Taxonomy" id="192012"/>
    <lineage>
        <taxon>Eukaryota</taxon>
        <taxon>Viridiplantae</taxon>
        <taxon>Streptophyta</taxon>
        <taxon>Embryophyta</taxon>
        <taxon>Tracheophyta</taxon>
        <taxon>Spermatophyta</taxon>
        <taxon>Magnoliopsida</taxon>
        <taxon>eudicotyledons</taxon>
        <taxon>Gunneridae</taxon>
        <taxon>Pentapetalae</taxon>
        <taxon>asterids</taxon>
        <taxon>campanulids</taxon>
        <taxon>Asterales</taxon>
        <taxon>Asteraceae</taxon>
        <taxon>Asteroideae</taxon>
        <taxon>Heliantheae alliance</taxon>
        <taxon>Eupatorieae</taxon>
        <taxon>Mikania</taxon>
    </lineage>
</organism>
<name>A0A5N6NK03_9ASTR</name>
<evidence type="ECO:0000259" key="7">
    <source>
        <dbReference type="Pfam" id="PF00177"/>
    </source>
</evidence>
<comment type="caution">
    <text evidence="8">The sequence shown here is derived from an EMBL/GenBank/DDBJ whole genome shotgun (WGS) entry which is preliminary data.</text>
</comment>